<dbReference type="Gene3D" id="2.60.40.1180">
    <property type="entry name" value="Golgi alpha-mannosidase II"/>
    <property type="match status" value="1"/>
</dbReference>
<evidence type="ECO:0000313" key="2">
    <source>
        <dbReference type="EMBL" id="PKW25824.1"/>
    </source>
</evidence>
<reference evidence="2 3" key="1">
    <citation type="submission" date="2017-12" db="EMBL/GenBank/DDBJ databases">
        <title>Sequencing the genomes of 1000 Actinobacteria strains.</title>
        <authorList>
            <person name="Klenk H.-P."/>
        </authorList>
    </citation>
    <scope>NUCLEOTIDE SEQUENCE [LARGE SCALE GENOMIC DNA]</scope>
    <source>
        <strain evidence="2 3">DSM 12806</strain>
    </source>
</reference>
<name>A0A2N3YG38_9MICO</name>
<dbReference type="PANTHER" id="PTHR10357">
    <property type="entry name" value="ALPHA-AMYLASE FAMILY MEMBER"/>
    <property type="match status" value="1"/>
</dbReference>
<dbReference type="EMBL" id="PJNE01000001">
    <property type="protein sequence ID" value="PKW25824.1"/>
    <property type="molecule type" value="Genomic_DNA"/>
</dbReference>
<dbReference type="InterPro" id="IPR013780">
    <property type="entry name" value="Glyco_hydro_b"/>
</dbReference>
<dbReference type="Gene3D" id="3.20.20.80">
    <property type="entry name" value="Glycosidases"/>
    <property type="match status" value="1"/>
</dbReference>
<feature type="domain" description="Glycosyl hydrolase family 13 catalytic" evidence="1">
    <location>
        <begin position="105"/>
        <end position="534"/>
    </location>
</feature>
<dbReference type="Pfam" id="PF22582">
    <property type="entry name" value="Amylosucrase_C-like"/>
    <property type="match status" value="1"/>
</dbReference>
<dbReference type="InterPro" id="IPR045857">
    <property type="entry name" value="O16G_dom_2"/>
</dbReference>
<dbReference type="AlphaFoldDB" id="A0A2N3YG38"/>
<dbReference type="SUPFAM" id="SSF51445">
    <property type="entry name" value="(Trans)glycosidases"/>
    <property type="match status" value="1"/>
</dbReference>
<evidence type="ECO:0000259" key="1">
    <source>
        <dbReference type="SMART" id="SM00642"/>
    </source>
</evidence>
<organism evidence="2 3">
    <name type="scientific">Phycicoccus duodecadis</name>
    <dbReference type="NCBI Taxonomy" id="173053"/>
    <lineage>
        <taxon>Bacteria</taxon>
        <taxon>Bacillati</taxon>
        <taxon>Actinomycetota</taxon>
        <taxon>Actinomycetes</taxon>
        <taxon>Micrococcales</taxon>
        <taxon>Intrasporangiaceae</taxon>
        <taxon>Phycicoccus</taxon>
    </lineage>
</organism>
<dbReference type="InterPro" id="IPR006047">
    <property type="entry name" value="GH13_cat_dom"/>
</dbReference>
<keyword evidence="3" id="KW-1185">Reference proteome</keyword>
<dbReference type="InterPro" id="IPR055218">
    <property type="entry name" value="Amylosucrase_C"/>
</dbReference>
<dbReference type="InterPro" id="IPR017853">
    <property type="entry name" value="GH"/>
</dbReference>
<evidence type="ECO:0000313" key="3">
    <source>
        <dbReference type="Proteomes" id="UP000233781"/>
    </source>
</evidence>
<sequence length="647" mass="71584">MVETLARFRQNAAVSATVPPPPPLPGGAPPDRAEMLAARLQRWWPDLYDGLAALYGPARAETVGAQLVTLAARAHARRPDRLHRRDLDRMLQPDWLQDPSVVGYAAYADRFAGDLPGVAARIPYLEELGVRYLHLMPLLRPRDGDNDGGYAVADYRQVRPDLGTMDDLGELADALHERGMSLVLDLVLNHVAREHEWARKAREGTLRYRSYFHVFPDRRLPDAYERTLPEVFPDFAPGSFTWDDDLDGWVWTTFNAWQWDVNWGNPDVLVEYAQIILDLANRGVDVLRLDAIAFMWKRLGTDCQGQPEVHVITQVLRALTRIACPAVAFKAEAIVAPTQLLAYLGQGRHTGKVSDLAYHNSLMVQVWSMLASRDVRLAAHALGSLPPKPTTATWLTYLRCHDDIGWAVMDEDAAALGLTGPGHRHFLADWYSGDFWGSPARGLVFQFNPETGDRRTSGTAASLVGLESAETGDERESALVALRLGHAVVFGWGGIPVIWSGDELGLPNDPAWADEPGHEGDNRWAHRPRLDAERVGQRHDPSTVAGRVFGDLARLAQVRAGLPQLHGSVETTIGPVDDPGVLVTLRDHPLGRFAGVYNVTPEVRHWPGWRVHELGLADAVDALTGEGLTWDATGDVRLEPYAALWLT</sequence>
<dbReference type="PANTHER" id="PTHR10357:SF213">
    <property type="entry name" value="ALPHA AMYLASE CATALYTIC REGION"/>
    <property type="match status" value="1"/>
</dbReference>
<dbReference type="Pfam" id="PF00128">
    <property type="entry name" value="Alpha-amylase"/>
    <property type="match status" value="1"/>
</dbReference>
<dbReference type="SMART" id="SM00642">
    <property type="entry name" value="Aamy"/>
    <property type="match status" value="1"/>
</dbReference>
<accession>A0A2N3YG38</accession>
<dbReference type="GO" id="GO:0047669">
    <property type="term" value="F:amylosucrase activity"/>
    <property type="evidence" value="ECO:0007669"/>
    <property type="project" value="InterPro"/>
</dbReference>
<protein>
    <submittedName>
        <fullName evidence="2">Amylosucrase</fullName>
    </submittedName>
</protein>
<dbReference type="OrthoDB" id="9043248at2"/>
<dbReference type="GO" id="GO:0005975">
    <property type="term" value="P:carbohydrate metabolic process"/>
    <property type="evidence" value="ECO:0007669"/>
    <property type="project" value="InterPro"/>
</dbReference>
<proteinExistence type="predicted"/>
<dbReference type="CDD" id="cd11324">
    <property type="entry name" value="AmyAc_Amylosucrase"/>
    <property type="match status" value="1"/>
</dbReference>
<dbReference type="Proteomes" id="UP000233781">
    <property type="component" value="Unassembled WGS sequence"/>
</dbReference>
<gene>
    <name evidence="2" type="ORF">ATL31_0626</name>
</gene>
<dbReference type="Gene3D" id="1.10.1740.10">
    <property type="match status" value="1"/>
</dbReference>
<comment type="caution">
    <text evidence="2">The sequence shown here is derived from an EMBL/GenBank/DDBJ whole genome shotgun (WGS) entry which is preliminary data.</text>
</comment>
<dbReference type="InterPro" id="IPR044077">
    <property type="entry name" value="Amylosucrase"/>
</dbReference>
<dbReference type="Gene3D" id="3.90.400.10">
    <property type="entry name" value="Oligo-1,6-glucosidase, Domain 2"/>
    <property type="match status" value="1"/>
</dbReference>